<dbReference type="SMART" id="SM00829">
    <property type="entry name" value="PKS_ER"/>
    <property type="match status" value="1"/>
</dbReference>
<keyword evidence="1" id="KW-0596">Phosphopantetheine</keyword>
<dbReference type="InterPro" id="IPR009081">
    <property type="entry name" value="PP-bd_ACP"/>
</dbReference>
<dbReference type="GO" id="GO:0044550">
    <property type="term" value="P:secondary metabolite biosynthetic process"/>
    <property type="evidence" value="ECO:0007669"/>
    <property type="project" value="UniProtKB-ARBA"/>
</dbReference>
<dbReference type="SMART" id="SM00822">
    <property type="entry name" value="PKS_KR"/>
    <property type="match status" value="1"/>
</dbReference>
<dbReference type="InterPro" id="IPR020843">
    <property type="entry name" value="ER"/>
</dbReference>
<evidence type="ECO:0000313" key="11">
    <source>
        <dbReference type="Proteomes" id="UP001152607"/>
    </source>
</evidence>
<feature type="region of interest" description="Disordered" evidence="6">
    <location>
        <begin position="1"/>
        <end position="51"/>
    </location>
</feature>
<dbReference type="CDD" id="cd00833">
    <property type="entry name" value="PKS"/>
    <property type="match status" value="1"/>
</dbReference>
<dbReference type="Pfam" id="PF13602">
    <property type="entry name" value="ADH_zinc_N_2"/>
    <property type="match status" value="1"/>
</dbReference>
<dbReference type="SMART" id="SM00823">
    <property type="entry name" value="PKS_PP"/>
    <property type="match status" value="1"/>
</dbReference>
<reference evidence="10" key="1">
    <citation type="submission" date="2023-01" db="EMBL/GenBank/DDBJ databases">
        <authorList>
            <person name="Van Ghelder C."/>
            <person name="Rancurel C."/>
        </authorList>
    </citation>
    <scope>NUCLEOTIDE SEQUENCE</scope>
    <source>
        <strain evidence="10">CNCM I-4278</strain>
    </source>
</reference>
<feature type="domain" description="Ketosynthase family 3 (KS3)" evidence="8">
    <location>
        <begin position="76"/>
        <end position="500"/>
    </location>
</feature>
<evidence type="ECO:0000256" key="6">
    <source>
        <dbReference type="SAM" id="MobiDB-lite"/>
    </source>
</evidence>
<evidence type="ECO:0000259" key="8">
    <source>
        <dbReference type="PROSITE" id="PS52004"/>
    </source>
</evidence>
<dbReference type="Pfam" id="PF00698">
    <property type="entry name" value="Acyl_transf_1"/>
    <property type="match status" value="1"/>
</dbReference>
<dbReference type="InterPro" id="IPR014030">
    <property type="entry name" value="Ketoacyl_synth_N"/>
</dbReference>
<feature type="region of interest" description="C-terminal hotdog fold" evidence="5">
    <location>
        <begin position="1150"/>
        <end position="1309"/>
    </location>
</feature>
<dbReference type="InterPro" id="IPR020807">
    <property type="entry name" value="PKS_DH"/>
</dbReference>
<dbReference type="SUPFAM" id="SSF55048">
    <property type="entry name" value="Probable ACP-binding domain of malonyl-CoA ACP transacylase"/>
    <property type="match status" value="1"/>
</dbReference>
<dbReference type="InterPro" id="IPR020806">
    <property type="entry name" value="PKS_PP-bd"/>
</dbReference>
<dbReference type="InterPro" id="IPR013968">
    <property type="entry name" value="PKS_KR"/>
</dbReference>
<dbReference type="CDD" id="cd05195">
    <property type="entry name" value="enoyl_red"/>
    <property type="match status" value="1"/>
</dbReference>
<dbReference type="Gene3D" id="3.40.366.10">
    <property type="entry name" value="Malonyl-Coenzyme A Acyl Carrier Protein, domain 2"/>
    <property type="match status" value="1"/>
</dbReference>
<evidence type="ECO:0000256" key="3">
    <source>
        <dbReference type="ARBA" id="ARBA00022679"/>
    </source>
</evidence>
<dbReference type="PROSITE" id="PS52004">
    <property type="entry name" value="KS3_2"/>
    <property type="match status" value="1"/>
</dbReference>
<dbReference type="InterPro" id="IPR001227">
    <property type="entry name" value="Ac_transferase_dom_sf"/>
</dbReference>
<accession>A0A9W4XWN0</accession>
<dbReference type="SUPFAM" id="SSF50129">
    <property type="entry name" value="GroES-like"/>
    <property type="match status" value="1"/>
</dbReference>
<dbReference type="GO" id="GO:0004315">
    <property type="term" value="F:3-oxoacyl-[acyl-carrier-protein] synthase activity"/>
    <property type="evidence" value="ECO:0007669"/>
    <property type="project" value="InterPro"/>
</dbReference>
<dbReference type="InterPro" id="IPR014031">
    <property type="entry name" value="Ketoacyl_synth_C"/>
</dbReference>
<dbReference type="SUPFAM" id="SSF47336">
    <property type="entry name" value="ACP-like"/>
    <property type="match status" value="1"/>
</dbReference>
<dbReference type="PROSITE" id="PS50075">
    <property type="entry name" value="CARRIER"/>
    <property type="match status" value="1"/>
</dbReference>
<comment type="caution">
    <text evidence="10">The sequence shown here is derived from an EMBL/GenBank/DDBJ whole genome shotgun (WGS) entry which is preliminary data.</text>
</comment>
<dbReference type="Pfam" id="PF14765">
    <property type="entry name" value="PS-DH"/>
    <property type="match status" value="1"/>
</dbReference>
<dbReference type="Gene3D" id="3.40.50.720">
    <property type="entry name" value="NAD(P)-binding Rossmann-like Domain"/>
    <property type="match status" value="3"/>
</dbReference>
<dbReference type="PANTHER" id="PTHR43775:SF13">
    <property type="entry name" value="POLYKETIDE SYNTHASE 1"/>
    <property type="match status" value="1"/>
</dbReference>
<dbReference type="InterPro" id="IPR056501">
    <property type="entry name" value="NAD-bd_HRPKS_sdrA"/>
</dbReference>
<dbReference type="GO" id="GO:0004312">
    <property type="term" value="F:fatty acid synthase activity"/>
    <property type="evidence" value="ECO:0007669"/>
    <property type="project" value="TreeGrafter"/>
</dbReference>
<feature type="domain" description="PKS/mFAS DH" evidence="9">
    <location>
        <begin position="994"/>
        <end position="1309"/>
    </location>
</feature>
<protein>
    <recommendedName>
        <fullName evidence="12">Polyketide synthase</fullName>
    </recommendedName>
</protein>
<dbReference type="InterPro" id="IPR036291">
    <property type="entry name" value="NAD(P)-bd_dom_sf"/>
</dbReference>
<dbReference type="Gene3D" id="1.10.1200.10">
    <property type="entry name" value="ACP-like"/>
    <property type="match status" value="1"/>
</dbReference>
<feature type="region of interest" description="N-terminal hotdog fold" evidence="5">
    <location>
        <begin position="994"/>
        <end position="1126"/>
    </location>
</feature>
<evidence type="ECO:0000256" key="5">
    <source>
        <dbReference type="PROSITE-ProRule" id="PRU01363"/>
    </source>
</evidence>
<dbReference type="GO" id="GO:0016491">
    <property type="term" value="F:oxidoreductase activity"/>
    <property type="evidence" value="ECO:0007669"/>
    <property type="project" value="InterPro"/>
</dbReference>
<dbReference type="InterPro" id="IPR042104">
    <property type="entry name" value="PKS_dehydratase_sf"/>
</dbReference>
<evidence type="ECO:0000259" key="9">
    <source>
        <dbReference type="PROSITE" id="PS52019"/>
    </source>
</evidence>
<dbReference type="SUPFAM" id="SSF51735">
    <property type="entry name" value="NAD(P)-binding Rossmann-fold domains"/>
    <property type="match status" value="2"/>
</dbReference>
<dbReference type="InterPro" id="IPR057326">
    <property type="entry name" value="KR_dom"/>
</dbReference>
<dbReference type="Gene3D" id="3.10.129.110">
    <property type="entry name" value="Polyketide synthase dehydratase"/>
    <property type="match status" value="1"/>
</dbReference>
<evidence type="ECO:0008006" key="12">
    <source>
        <dbReference type="Google" id="ProtNLM"/>
    </source>
</evidence>
<dbReference type="Pfam" id="PF00109">
    <property type="entry name" value="ketoacyl-synt"/>
    <property type="match status" value="1"/>
</dbReference>
<dbReference type="Proteomes" id="UP001152607">
    <property type="component" value="Unassembled WGS sequence"/>
</dbReference>
<dbReference type="InterPro" id="IPR049551">
    <property type="entry name" value="PKS_DH_C"/>
</dbReference>
<evidence type="ECO:0000313" key="10">
    <source>
        <dbReference type="EMBL" id="CAI6336292.1"/>
    </source>
</evidence>
<organism evidence="10 11">
    <name type="scientific">Periconia digitata</name>
    <dbReference type="NCBI Taxonomy" id="1303443"/>
    <lineage>
        <taxon>Eukaryota</taxon>
        <taxon>Fungi</taxon>
        <taxon>Dikarya</taxon>
        <taxon>Ascomycota</taxon>
        <taxon>Pezizomycotina</taxon>
        <taxon>Dothideomycetes</taxon>
        <taxon>Pleosporomycetidae</taxon>
        <taxon>Pleosporales</taxon>
        <taxon>Massarineae</taxon>
        <taxon>Periconiaceae</taxon>
        <taxon>Periconia</taxon>
    </lineage>
</organism>
<dbReference type="Gene3D" id="3.40.47.10">
    <property type="match status" value="1"/>
</dbReference>
<dbReference type="PROSITE" id="PS00606">
    <property type="entry name" value="KS3_1"/>
    <property type="match status" value="1"/>
</dbReference>
<dbReference type="InterPro" id="IPR032821">
    <property type="entry name" value="PKS_assoc"/>
</dbReference>
<dbReference type="EMBL" id="CAOQHR010000006">
    <property type="protein sequence ID" value="CAI6336292.1"/>
    <property type="molecule type" value="Genomic_DNA"/>
</dbReference>
<proteinExistence type="predicted"/>
<dbReference type="InterPro" id="IPR016035">
    <property type="entry name" value="Acyl_Trfase/lysoPLipase"/>
</dbReference>
<feature type="compositionally biased region" description="Polar residues" evidence="6">
    <location>
        <begin position="7"/>
        <end position="51"/>
    </location>
</feature>
<dbReference type="GO" id="GO:0031177">
    <property type="term" value="F:phosphopantetheine binding"/>
    <property type="evidence" value="ECO:0007669"/>
    <property type="project" value="InterPro"/>
</dbReference>
<feature type="domain" description="Carrier" evidence="7">
    <location>
        <begin position="2161"/>
        <end position="2238"/>
    </location>
</feature>
<dbReference type="SMART" id="SM00827">
    <property type="entry name" value="PKS_AT"/>
    <property type="match status" value="1"/>
</dbReference>
<dbReference type="GO" id="GO:0006633">
    <property type="term" value="P:fatty acid biosynthetic process"/>
    <property type="evidence" value="ECO:0007669"/>
    <property type="project" value="InterPro"/>
</dbReference>
<sequence>MAPYALTPTSERGSQLNSLDTTIPSTTNATHHINGTNGHASDLSSGSTPTSAASHEAAYIHGYKEGYTKSHIELKHQPIAIIGMSCRFPGNVSTPDEFWELLARSRTGFSEIPSSRFSGKRFFHPNPGKSGTTNAKGGNFLTQPLEVFDAPFFGFTQQEAISLDPQQRLLLECTFEALESAGIPKQHAVGKDVGVFVGGTFSDYDADLFRDAETIPMHQATGCHMAMQANRVSHFFDFRGPSFTLDTACSSSLVALHNACQSLRLGESTMAVAAGVHLNMLPEFWISMSMSRLFGEAGRSFAFDQRGTGYGRGEGCGMVLLKPMEQAIKDNDPIRAIITGSGINQDGKTPGITMPNGSAQESLIRSVYKLGGMDPRETGYVEAHGTGTRVGDPIEVSALHSVFGEGRNKRKPLFVGSVKSNIGHLEAAAGIAGVIKTALMLERGFILPNYDFKVPNEKLPLDEWGFKVATRQTPWPFGKKWASINGFGFGGTNSHVVMTRGPLERKTMSEEIDTTTTDKLFLLSANDKASAERTMQSLGVYLEQRPEVFQNDLLGNLAYTLGQRKTIHPWRLAITASTSAELVEAMSSGKIFPAKQDLEPLRFGWIFTGQGAQWWAMGRELYLQYPIYASALEKADAHLRSIGAEFSLLEELQKDEATTLVNAAHISQPACTAVQLALVQLLKSWDLQPTSVAGHSSGEIGAAFAAGIITFEDAMTIAYHRGRLIPILKKRYPNLDGSMLAVGAGPVEITPLLDQIDPTLGEARIACINSPSSVTISGDTAAISDLQSIIKRVNPDMFARKLQVDTAYHSHHMNLVAKDYTESLLQLDVPKSTEVQFHSSLMGRLATSNELDASYWVQNLTCAVRFDDAVQSMCEITVDNKADVNFLIELGPHAALQGPIKQILKSIGGSAVKMGYSSVLGRKKNAVQTALALAGTLFVKGANLNMGAINFPKPRDRLPQVLTDMPRYPWNHTSKFWHESRLTQIHKHHDVLRNDIIGVLATYSSDLEPTWRNIVRLDDLPWLRHHQMQGVTIFPISGFAAMALEAKAQILEAKNTKYDALQIENLHVPHPIMLTEEELEMTITLCENHEKLLPHSSHDFRIRSWSKSQGWMEHCTGIVSYLNEVDGQRSEKLRKSAFAARLVNIDRAATQAVNISQLYDQLSSIGVSYGPSFQGMRDAQASPQASLAKIVRVDTTADMPHHYETNYILHPTLLESLISLYWPVVSKDGELDTVHLPSSIGKITVSAKLLQVSAEPGSSLQAHCQPSSTISHVSSNTLSMFATSSLDSTEPLISVEDLIISPILEKAVDTEELSARELCYKTEWEPAFQASDDSIGDKNAPQFDTDVVVVHGESESQTSLAATISEQLLHLTGRQPTTGTLTSIADSAKEKHCIFLNELDSPVLANLDQSEFQALQSLITSTQGLLWVVRGAYMNANNPDANMVSGLSRTIRSEGTLMKFVTLDLDVNDSGDGVSDATNILQTFTESFHNGSEVEETEFTVRDGKFLTPRIVNDDTMNEYVNKHIHPPASEPSLFTSATRPLCGTLNVPGVPESVVFKDDQSGESPLPADHVAFQVKAIGLDATNGHTHSRVGLQSSGIVQSVGANVSNVKVGDHVAALMPQGSLSTVARAHSKFLFKLPGHITFDAAATIPEAYCTASYALIEKARLVEGERLLIHDAATAVGQAALGLAQMIGADIWVTVKTASEKDLLKSERGIDDGQIWYAKSESFADGIMSDTDGNGVDVIFNTTSDSQLMRATGRCLAAFGRFINVGAQPLALGDILSNQNVTALSVDLNSLIQHRPRHLERLIADLQQLLRYGKVRPAFNFKTYGVAETAAAIHAAHTSVGHSQIVIVPRDDETVLAPRIEQQRLLLRSDATYVLIGGTGGLGRSMAKWMLGKGAKHIVLLSRSGEVKGKAKDQIDDMNASGASIVVRRCNVADKGDVEHLLSTGVEGLPPVRGVIHGAMVLHDVLFEKMTFAQYHSVIESKVQGAKNFHQTLLANSTPLDFFICISSAAGAVGNRGQAAYAAANTFLNGFVQQLRSQGISATSIDLTAVSDTGYLAEDAEKAAEVARNLGGDTICEAEVLSLIQASIERNVDTCGGHPITGMRITATQRPFWSNDAKFKHLLRVAEAASASSFSAAVKVSWGAAFKASASRADGETVVCSALVEKIAEVISMEQEELDVTRPLAHYPLDSLTAIEVRNFITRIFEANLQVLELLASGSIESLAKIVCGKSKGKTWEE</sequence>
<dbReference type="InterPro" id="IPR049900">
    <property type="entry name" value="PKS_mFAS_DH"/>
</dbReference>
<dbReference type="InterPro" id="IPR011032">
    <property type="entry name" value="GroES-like_sf"/>
</dbReference>
<dbReference type="SMART" id="SM00825">
    <property type="entry name" value="PKS_KS"/>
    <property type="match status" value="1"/>
</dbReference>
<dbReference type="InterPro" id="IPR016039">
    <property type="entry name" value="Thiolase-like"/>
</dbReference>
<dbReference type="PANTHER" id="PTHR43775">
    <property type="entry name" value="FATTY ACID SYNTHASE"/>
    <property type="match status" value="1"/>
</dbReference>
<dbReference type="InterPro" id="IPR014043">
    <property type="entry name" value="Acyl_transferase_dom"/>
</dbReference>
<evidence type="ECO:0000256" key="1">
    <source>
        <dbReference type="ARBA" id="ARBA00022450"/>
    </source>
</evidence>
<dbReference type="OrthoDB" id="329835at2759"/>
<dbReference type="Pfam" id="PF08659">
    <property type="entry name" value="KR"/>
    <property type="match status" value="1"/>
</dbReference>
<gene>
    <name evidence="10" type="ORF">PDIGIT_LOCUS9387</name>
</gene>
<dbReference type="SUPFAM" id="SSF53901">
    <property type="entry name" value="Thiolase-like"/>
    <property type="match status" value="1"/>
</dbReference>
<dbReference type="Pfam" id="PF23297">
    <property type="entry name" value="ACP_SdgA_C"/>
    <property type="match status" value="1"/>
</dbReference>
<dbReference type="Pfam" id="PF16197">
    <property type="entry name" value="KAsynt_C_assoc"/>
    <property type="match status" value="1"/>
</dbReference>
<keyword evidence="3" id="KW-0808">Transferase</keyword>
<keyword evidence="11" id="KW-1185">Reference proteome</keyword>
<evidence type="ECO:0000259" key="7">
    <source>
        <dbReference type="PROSITE" id="PS50075"/>
    </source>
</evidence>
<dbReference type="PROSITE" id="PS52019">
    <property type="entry name" value="PKS_MFAS_DH"/>
    <property type="match status" value="1"/>
</dbReference>
<dbReference type="InterPro" id="IPR016036">
    <property type="entry name" value="Malonyl_transacylase_ACP-bd"/>
</dbReference>
<evidence type="ECO:0000256" key="4">
    <source>
        <dbReference type="ARBA" id="ARBA00023268"/>
    </source>
</evidence>
<keyword evidence="2" id="KW-0597">Phosphoprotein</keyword>
<dbReference type="SUPFAM" id="SSF52151">
    <property type="entry name" value="FabD/lysophospholipase-like"/>
    <property type="match status" value="1"/>
</dbReference>
<dbReference type="Pfam" id="PF23114">
    <property type="entry name" value="NAD-bd_HRPKS_sdrA"/>
    <property type="match status" value="1"/>
</dbReference>
<dbReference type="InterPro" id="IPR050091">
    <property type="entry name" value="PKS_NRPS_Biosynth_Enz"/>
</dbReference>
<dbReference type="InterPro" id="IPR020841">
    <property type="entry name" value="PKS_Beta-ketoAc_synthase_dom"/>
</dbReference>
<dbReference type="Pfam" id="PF02801">
    <property type="entry name" value="Ketoacyl-synt_C"/>
    <property type="match status" value="1"/>
</dbReference>
<dbReference type="Pfam" id="PF21089">
    <property type="entry name" value="PKS_DH_N"/>
    <property type="match status" value="1"/>
</dbReference>
<keyword evidence="4" id="KW-0511">Multifunctional enzyme</keyword>
<evidence type="ECO:0000256" key="2">
    <source>
        <dbReference type="ARBA" id="ARBA00022553"/>
    </source>
</evidence>
<dbReference type="InterPro" id="IPR018201">
    <property type="entry name" value="Ketoacyl_synth_AS"/>
</dbReference>
<dbReference type="SMART" id="SM00826">
    <property type="entry name" value="PKS_DH"/>
    <property type="match status" value="1"/>
</dbReference>
<name>A0A9W4XWN0_9PLEO</name>
<dbReference type="Gene3D" id="3.90.180.10">
    <property type="entry name" value="Medium-chain alcohol dehydrogenases, catalytic domain"/>
    <property type="match status" value="1"/>
</dbReference>
<dbReference type="InterPro" id="IPR049552">
    <property type="entry name" value="PKS_DH_N"/>
</dbReference>
<comment type="caution">
    <text evidence="5">Lacks conserved residue(s) required for the propagation of feature annotation.</text>
</comment>
<dbReference type="InterPro" id="IPR036736">
    <property type="entry name" value="ACP-like_sf"/>
</dbReference>